<dbReference type="Gramene" id="AUR62039194-RA">
    <property type="protein sequence ID" value="AUR62039194-RA:cds"/>
    <property type="gene ID" value="AUR62039194"/>
</dbReference>
<keyword evidence="3" id="KW-1185">Reference proteome</keyword>
<dbReference type="EnsemblPlants" id="AUR62039194-RA">
    <property type="protein sequence ID" value="AUR62039194-RA:cds"/>
    <property type="gene ID" value="AUR62039194"/>
</dbReference>
<organism evidence="2 3">
    <name type="scientific">Chenopodium quinoa</name>
    <name type="common">Quinoa</name>
    <dbReference type="NCBI Taxonomy" id="63459"/>
    <lineage>
        <taxon>Eukaryota</taxon>
        <taxon>Viridiplantae</taxon>
        <taxon>Streptophyta</taxon>
        <taxon>Embryophyta</taxon>
        <taxon>Tracheophyta</taxon>
        <taxon>Spermatophyta</taxon>
        <taxon>Magnoliopsida</taxon>
        <taxon>eudicotyledons</taxon>
        <taxon>Gunneridae</taxon>
        <taxon>Pentapetalae</taxon>
        <taxon>Caryophyllales</taxon>
        <taxon>Chenopodiaceae</taxon>
        <taxon>Chenopodioideae</taxon>
        <taxon>Atripliceae</taxon>
        <taxon>Chenopodium</taxon>
    </lineage>
</organism>
<dbReference type="AlphaFoldDB" id="A0A803N241"/>
<accession>A0A803N241</accession>
<dbReference type="PANTHER" id="PTHR31973:SF197">
    <property type="entry name" value="SWIM-TYPE DOMAIN-CONTAINING PROTEIN"/>
    <property type="match status" value="1"/>
</dbReference>
<protein>
    <recommendedName>
        <fullName evidence="1">PB1-like domain-containing protein</fullName>
    </recommendedName>
</protein>
<dbReference type="InterPro" id="IPR058594">
    <property type="entry name" value="PB1-like_dom_pln"/>
</dbReference>
<evidence type="ECO:0000259" key="1">
    <source>
        <dbReference type="Pfam" id="PF26130"/>
    </source>
</evidence>
<evidence type="ECO:0000313" key="2">
    <source>
        <dbReference type="EnsemblPlants" id="AUR62039194-RA:cds"/>
    </source>
</evidence>
<dbReference type="PANTHER" id="PTHR31973">
    <property type="entry name" value="POLYPROTEIN, PUTATIVE-RELATED"/>
    <property type="match status" value="1"/>
</dbReference>
<evidence type="ECO:0000313" key="3">
    <source>
        <dbReference type="Proteomes" id="UP000596660"/>
    </source>
</evidence>
<reference evidence="2" key="1">
    <citation type="journal article" date="2017" name="Nature">
        <title>The genome of Chenopodium quinoa.</title>
        <authorList>
            <person name="Jarvis D.E."/>
            <person name="Ho Y.S."/>
            <person name="Lightfoot D.J."/>
            <person name="Schmoeckel S.M."/>
            <person name="Li B."/>
            <person name="Borm T.J.A."/>
            <person name="Ohyanagi H."/>
            <person name="Mineta K."/>
            <person name="Michell C.T."/>
            <person name="Saber N."/>
            <person name="Kharbatia N.M."/>
            <person name="Rupper R.R."/>
            <person name="Sharp A.R."/>
            <person name="Dally N."/>
            <person name="Boughton B.A."/>
            <person name="Woo Y.H."/>
            <person name="Gao G."/>
            <person name="Schijlen E.G.W.M."/>
            <person name="Guo X."/>
            <person name="Momin A.A."/>
            <person name="Negrao S."/>
            <person name="Al-Babili S."/>
            <person name="Gehring C."/>
            <person name="Roessner U."/>
            <person name="Jung C."/>
            <person name="Murphy K."/>
            <person name="Arold S.T."/>
            <person name="Gojobori T."/>
            <person name="van der Linden C.G."/>
            <person name="van Loo E.N."/>
            <person name="Jellen E.N."/>
            <person name="Maughan P.J."/>
            <person name="Tester M."/>
        </authorList>
    </citation>
    <scope>NUCLEOTIDE SEQUENCE [LARGE SCALE GENOMIC DNA]</scope>
    <source>
        <strain evidence="2">cv. PI 614886</strain>
    </source>
</reference>
<feature type="domain" description="PB1-like" evidence="1">
    <location>
        <begin position="1"/>
        <end position="85"/>
    </location>
</feature>
<sequence>MWHGGVFETGNNGQLRYRNGEGRTFSIDPDELCSFYLVELVMKCARYDGRIKGFLYLVLGLSMVDGLRKVTDDESMRDVIQVAEKPDSPIPINDPILDYSTESDHEDPPYNPLVDKGKGVSSKPFFGEVYLDHSDEDVESDGEQGADSIVSSVSTVLPRAEHRHCARHIFAHWHKKYRGDEMKLLFWAIAKSYNEVDYEENMAKLSSLNVDAANDFKLHRPQLFCRAFLNPAIKTDAITSNIAETFNGFIIQARTKHLLYMLEEIRTSLMQRLVVKR</sequence>
<proteinExistence type="predicted"/>
<dbReference type="Proteomes" id="UP000596660">
    <property type="component" value="Unplaced"/>
</dbReference>
<dbReference type="Pfam" id="PF26130">
    <property type="entry name" value="PB1-like"/>
    <property type="match status" value="1"/>
</dbReference>
<reference evidence="2" key="2">
    <citation type="submission" date="2021-03" db="UniProtKB">
        <authorList>
            <consortium name="EnsemblPlants"/>
        </authorList>
    </citation>
    <scope>IDENTIFICATION</scope>
</reference>
<name>A0A803N241_CHEQI</name>